<dbReference type="OrthoDB" id="5405911at2"/>
<dbReference type="PROSITE" id="PS51729">
    <property type="entry name" value="GNAT_YJDJ"/>
    <property type="match status" value="1"/>
</dbReference>
<dbReference type="PANTHER" id="PTHR31435:SF9">
    <property type="entry name" value="PROTEIN NATD1"/>
    <property type="match status" value="1"/>
</dbReference>
<dbReference type="RefSeq" id="WP_102159870.1">
    <property type="nucleotide sequence ID" value="NZ_BAAAKH010000001.1"/>
</dbReference>
<dbReference type="Proteomes" id="UP000549517">
    <property type="component" value="Unassembled WGS sequence"/>
</dbReference>
<evidence type="ECO:0000313" key="3">
    <source>
        <dbReference type="EMBL" id="NNG79002.1"/>
    </source>
</evidence>
<protein>
    <submittedName>
        <fullName evidence="4">N-acetyltransferase</fullName>
    </submittedName>
</protein>
<keyword evidence="6" id="KW-1185">Reference proteome</keyword>
<proteinExistence type="predicted"/>
<feature type="domain" description="N-acetyltransferase" evidence="2">
    <location>
        <begin position="14"/>
        <end position="104"/>
    </location>
</feature>
<dbReference type="InterPro" id="IPR000182">
    <property type="entry name" value="GNAT_dom"/>
</dbReference>
<evidence type="ECO:0000259" key="1">
    <source>
        <dbReference type="PROSITE" id="PS51186"/>
    </source>
</evidence>
<dbReference type="PANTHER" id="PTHR31435">
    <property type="entry name" value="PROTEIN NATD1"/>
    <property type="match status" value="1"/>
</dbReference>
<dbReference type="Gene3D" id="3.40.630.30">
    <property type="match status" value="1"/>
</dbReference>
<dbReference type="SUPFAM" id="SSF55729">
    <property type="entry name" value="Acyl-CoA N-acyltransferases (Nat)"/>
    <property type="match status" value="1"/>
</dbReference>
<organism evidence="4 6">
    <name type="scientific">Brevibacterium luteolum</name>
    <dbReference type="NCBI Taxonomy" id="199591"/>
    <lineage>
        <taxon>Bacteria</taxon>
        <taxon>Bacillati</taxon>
        <taxon>Actinomycetota</taxon>
        <taxon>Actinomycetes</taxon>
        <taxon>Micrococcales</taxon>
        <taxon>Brevibacteriaceae</taxon>
        <taxon>Brevibacterium</taxon>
    </lineage>
</organism>
<keyword evidence="4" id="KW-0808">Transferase</keyword>
<dbReference type="KEGG" id="blut:EW640_04175"/>
<dbReference type="GeneID" id="86842411"/>
<name>A0A2N6PKA0_9MICO</name>
<dbReference type="Proteomes" id="UP000501518">
    <property type="component" value="Chromosome"/>
</dbReference>
<evidence type="ECO:0000259" key="2">
    <source>
        <dbReference type="PROSITE" id="PS51729"/>
    </source>
</evidence>
<dbReference type="EMBL" id="PNFZ01000001">
    <property type="protein sequence ID" value="PMB99119.1"/>
    <property type="molecule type" value="Genomic_DNA"/>
</dbReference>
<dbReference type="AlphaFoldDB" id="A0A2N6PKA0"/>
<evidence type="ECO:0000313" key="7">
    <source>
        <dbReference type="Proteomes" id="UP000501518"/>
    </source>
</evidence>
<reference evidence="3 8" key="3">
    <citation type="submission" date="2020-05" db="EMBL/GenBank/DDBJ databases">
        <title>MicrobeNet Type strains.</title>
        <authorList>
            <person name="Nicholson A.C."/>
        </authorList>
    </citation>
    <scope>NUCLEOTIDE SEQUENCE [LARGE SCALE GENOMIC DNA]</scope>
    <source>
        <strain evidence="3 8">CCUG 46604</strain>
    </source>
</reference>
<dbReference type="Proteomes" id="UP000235703">
    <property type="component" value="Unassembled WGS sequence"/>
</dbReference>
<reference evidence="4 6" key="1">
    <citation type="submission" date="2017-09" db="EMBL/GenBank/DDBJ databases">
        <title>Bacterial strain isolated from the female urinary microbiota.</title>
        <authorList>
            <person name="Thomas-White K."/>
            <person name="Kumar N."/>
            <person name="Forster S."/>
            <person name="Putonti C."/>
            <person name="Lawley T."/>
            <person name="Wolfe A.J."/>
        </authorList>
    </citation>
    <scope>NUCLEOTIDE SEQUENCE [LARGE SCALE GENOMIC DNA]</scope>
    <source>
        <strain evidence="4 6">UMB0680</strain>
    </source>
</reference>
<dbReference type="InterPro" id="IPR016181">
    <property type="entry name" value="Acyl_CoA_acyltransferase"/>
</dbReference>
<dbReference type="InterPro" id="IPR045057">
    <property type="entry name" value="Gcn5-rel_NAT"/>
</dbReference>
<dbReference type="PROSITE" id="PS51186">
    <property type="entry name" value="GNAT"/>
    <property type="match status" value="1"/>
</dbReference>
<reference evidence="5 7" key="2">
    <citation type="submission" date="2019-02" db="EMBL/GenBank/DDBJ databases">
        <title>Complete Genome Sequence and Methylome Analysis of Brevibacterium luteolum NEB1784.</title>
        <authorList>
            <person name="Fomenkov A."/>
            <person name="Roberts R.J."/>
        </authorList>
    </citation>
    <scope>NUCLEOTIDE SEQUENCE [LARGE SCALE GENOMIC DNA]</scope>
    <source>
        <strain evidence="5 7">NEB1784</strain>
    </source>
</reference>
<dbReference type="EMBL" id="JABEMC010000003">
    <property type="protein sequence ID" value="NNG79002.1"/>
    <property type="molecule type" value="Genomic_DNA"/>
</dbReference>
<accession>A0A2N6PKA0</accession>
<gene>
    <name evidence="4" type="ORF">CJ198_00815</name>
    <name evidence="5" type="ORF">EW640_04175</name>
    <name evidence="3" type="ORF">HLA91_06380</name>
</gene>
<dbReference type="InterPro" id="IPR031165">
    <property type="entry name" value="GNAT_YJDJ"/>
</dbReference>
<sequence>MEDPVLVSNPVEVVDNLSRDRFELWLSGPERTFVGFLGYTMPEPGVYELQHTIIDEAFGRQGYARTLVTKVLQQLQERDQKIIPMCSYVDRYLERFPQYRGLVAEQ</sequence>
<evidence type="ECO:0000313" key="8">
    <source>
        <dbReference type="Proteomes" id="UP000549517"/>
    </source>
</evidence>
<evidence type="ECO:0000313" key="4">
    <source>
        <dbReference type="EMBL" id="PMB99119.1"/>
    </source>
</evidence>
<feature type="domain" description="N-acetyltransferase" evidence="1">
    <location>
        <begin position="1"/>
        <end position="106"/>
    </location>
</feature>
<evidence type="ECO:0000313" key="6">
    <source>
        <dbReference type="Proteomes" id="UP000235703"/>
    </source>
</evidence>
<dbReference type="Pfam" id="PF14542">
    <property type="entry name" value="Acetyltransf_CG"/>
    <property type="match status" value="1"/>
</dbReference>
<dbReference type="GO" id="GO:0016747">
    <property type="term" value="F:acyltransferase activity, transferring groups other than amino-acyl groups"/>
    <property type="evidence" value="ECO:0007669"/>
    <property type="project" value="InterPro"/>
</dbReference>
<dbReference type="EMBL" id="CP035810">
    <property type="protein sequence ID" value="QIN28561.1"/>
    <property type="molecule type" value="Genomic_DNA"/>
</dbReference>
<evidence type="ECO:0000313" key="5">
    <source>
        <dbReference type="EMBL" id="QIN28561.1"/>
    </source>
</evidence>